<evidence type="ECO:0000313" key="1">
    <source>
        <dbReference type="EMBL" id="PIC47166.1"/>
    </source>
</evidence>
<dbReference type="Proteomes" id="UP000230233">
    <property type="component" value="Chromosome II"/>
</dbReference>
<gene>
    <name evidence="1" type="primary">Cni-fbxc-23</name>
    <name evidence="1" type="synonym">Cnig_chr_II.g6610</name>
    <name evidence="1" type="ORF">B9Z55_006610</name>
</gene>
<dbReference type="PANTHER" id="PTHR31379:SF4">
    <property type="entry name" value="F-BOX C PROTEIN-RELATED"/>
    <property type="match status" value="1"/>
</dbReference>
<evidence type="ECO:0000313" key="2">
    <source>
        <dbReference type="Proteomes" id="UP000230233"/>
    </source>
</evidence>
<dbReference type="OrthoDB" id="5874530at2759"/>
<proteinExistence type="predicted"/>
<reference evidence="2" key="1">
    <citation type="submission" date="2017-10" db="EMBL/GenBank/DDBJ databases">
        <title>Rapid genome shrinkage in a self-fertile nematode reveals novel sperm competition proteins.</title>
        <authorList>
            <person name="Yin D."/>
            <person name="Schwarz E.M."/>
            <person name="Thomas C.G."/>
            <person name="Felde R.L."/>
            <person name="Korf I.F."/>
            <person name="Cutter A.D."/>
            <person name="Schartner C.M."/>
            <person name="Ralston E.J."/>
            <person name="Meyer B.J."/>
            <person name="Haag E.S."/>
        </authorList>
    </citation>
    <scope>NUCLEOTIDE SEQUENCE [LARGE SCALE GENOMIC DNA]</scope>
    <source>
        <strain evidence="2">JU1422</strain>
    </source>
</reference>
<sequence length="284" mass="32978">MSENCLKTLFYYVANKQRNSQDIEISSIGIQSDYEFIRIANDSFIIHPKVGENYSWTFLENSVLKLSSGDKTDNFTATVSSTKQDIYRKIVQIFLNHPGTTIRRLELVDYPDGLEQCKPLKVHHLRWNMSICSERFDYTTCFNCLRSFPIDTVEIIWNGADNMIFSEDVISSARNLGIKTRKALPIEAILKFKSSYLLIYQIISCDDFLILCESWLKNRKPIGTKINMKISTKEMYKFVERSDFKLLSTEENGKLYISMDESRSRIEITIMSSDRITVKVVNKD</sequence>
<evidence type="ECO:0008006" key="3">
    <source>
        <dbReference type="Google" id="ProtNLM"/>
    </source>
</evidence>
<protein>
    <recommendedName>
        <fullName evidence="3">F-box associated domain-containing protein</fullName>
    </recommendedName>
</protein>
<dbReference type="EMBL" id="PDUG01000002">
    <property type="protein sequence ID" value="PIC47166.1"/>
    <property type="molecule type" value="Genomic_DNA"/>
</dbReference>
<organism evidence="1 2">
    <name type="scientific">Caenorhabditis nigoni</name>
    <dbReference type="NCBI Taxonomy" id="1611254"/>
    <lineage>
        <taxon>Eukaryota</taxon>
        <taxon>Metazoa</taxon>
        <taxon>Ecdysozoa</taxon>
        <taxon>Nematoda</taxon>
        <taxon>Chromadorea</taxon>
        <taxon>Rhabditida</taxon>
        <taxon>Rhabditina</taxon>
        <taxon>Rhabditomorpha</taxon>
        <taxon>Rhabditoidea</taxon>
        <taxon>Rhabditidae</taxon>
        <taxon>Peloderinae</taxon>
        <taxon>Caenorhabditis</taxon>
    </lineage>
</organism>
<dbReference type="AlphaFoldDB" id="A0A2G5V6L5"/>
<dbReference type="Pfam" id="PF12078">
    <property type="entry name" value="DUF3557"/>
    <property type="match status" value="1"/>
</dbReference>
<keyword evidence="2" id="KW-1185">Reference proteome</keyword>
<accession>A0A2G5V6L5</accession>
<dbReference type="PANTHER" id="PTHR31379">
    <property type="entry name" value="F-BOX C PROTEIN-RELATED-RELATED"/>
    <property type="match status" value="1"/>
</dbReference>
<dbReference type="InterPro" id="IPR021942">
    <property type="entry name" value="DUF3557"/>
</dbReference>
<comment type="caution">
    <text evidence="1">The sequence shown here is derived from an EMBL/GenBank/DDBJ whole genome shotgun (WGS) entry which is preliminary data.</text>
</comment>
<name>A0A2G5V6L5_9PELO</name>